<evidence type="ECO:0000313" key="3">
    <source>
        <dbReference type="EMBL" id="TMI99269.1"/>
    </source>
</evidence>
<dbReference type="SUPFAM" id="SSF56112">
    <property type="entry name" value="Protein kinase-like (PK-like)"/>
    <property type="match status" value="1"/>
</dbReference>
<sequence>DLLRRMEELRLPVVTPVGYVQVRHHDGEAGVLITRYLDYSLPYHYLFKQPDLARYRDHLIDALAGLLVQLHLAGVYWGDCSLSNTLYRRDAGALQAYLVDAETAEVHPELSRQLRAHDLEIMEENVYGALVDLAAISALPPDFPVIDVGVEIRRRYESLWNEVTRTETVTPEERFRIRDRIQALNALGFSVEEVELTAVQGGERLRLRAFVADRNFHRDLLQNLTGLDAEETQARQMINEIQELRATLSQKENRSMPLSAAAYRWLNELYLPIVARLQPLADKSSQPAELYCELLEHKWYLSERAGHDVGHRAALEDFVRLLSRRAGRRAGG</sequence>
<feature type="non-terminal residue" evidence="3">
    <location>
        <position position="1"/>
    </location>
</feature>
<dbReference type="EMBL" id="VBAL01000139">
    <property type="protein sequence ID" value="TMI99269.1"/>
    <property type="molecule type" value="Genomic_DNA"/>
</dbReference>
<dbReference type="AlphaFoldDB" id="A0A537KU47"/>
<dbReference type="InterPro" id="IPR011009">
    <property type="entry name" value="Kinase-like_dom_sf"/>
</dbReference>
<evidence type="ECO:0000256" key="1">
    <source>
        <dbReference type="SAM" id="Coils"/>
    </source>
</evidence>
<evidence type="ECO:0000313" key="4">
    <source>
        <dbReference type="Proteomes" id="UP000319353"/>
    </source>
</evidence>
<protein>
    <submittedName>
        <fullName evidence="3">DUF4032 domain-containing protein</fullName>
    </submittedName>
</protein>
<organism evidence="3 4">
    <name type="scientific">Candidatus Segetimicrobium genomatis</name>
    <dbReference type="NCBI Taxonomy" id="2569760"/>
    <lineage>
        <taxon>Bacteria</taxon>
        <taxon>Bacillati</taxon>
        <taxon>Candidatus Sysuimicrobiota</taxon>
        <taxon>Candidatus Sysuimicrobiia</taxon>
        <taxon>Candidatus Sysuimicrobiales</taxon>
        <taxon>Candidatus Segetimicrobiaceae</taxon>
        <taxon>Candidatus Segetimicrobium</taxon>
    </lineage>
</organism>
<dbReference type="InterPro" id="IPR025111">
    <property type="entry name" value="DUF4032"/>
</dbReference>
<dbReference type="Pfam" id="PF06293">
    <property type="entry name" value="Kdo"/>
    <property type="match status" value="1"/>
</dbReference>
<name>A0A537KU47_9BACT</name>
<gene>
    <name evidence="3" type="ORF">E6H01_11310</name>
</gene>
<comment type="caution">
    <text evidence="3">The sequence shown here is derived from an EMBL/GenBank/DDBJ whole genome shotgun (WGS) entry which is preliminary data.</text>
</comment>
<accession>A0A537KU47</accession>
<dbReference type="Pfam" id="PF13224">
    <property type="entry name" value="DUF4032"/>
    <property type="match status" value="1"/>
</dbReference>
<evidence type="ECO:0000259" key="2">
    <source>
        <dbReference type="Pfam" id="PF13224"/>
    </source>
</evidence>
<dbReference type="Proteomes" id="UP000319353">
    <property type="component" value="Unassembled WGS sequence"/>
</dbReference>
<keyword evidence="1" id="KW-0175">Coiled coil</keyword>
<proteinExistence type="predicted"/>
<reference evidence="3 4" key="1">
    <citation type="journal article" date="2019" name="Nat. Microbiol.">
        <title>Mediterranean grassland soil C-N compound turnover is dependent on rainfall and depth, and is mediated by genomically divergent microorganisms.</title>
        <authorList>
            <person name="Diamond S."/>
            <person name="Andeer P.F."/>
            <person name="Li Z."/>
            <person name="Crits-Christoph A."/>
            <person name="Burstein D."/>
            <person name="Anantharaman K."/>
            <person name="Lane K.R."/>
            <person name="Thomas B.C."/>
            <person name="Pan C."/>
            <person name="Northen T.R."/>
            <person name="Banfield J.F."/>
        </authorList>
    </citation>
    <scope>NUCLEOTIDE SEQUENCE [LARGE SCALE GENOMIC DNA]</scope>
    <source>
        <strain evidence="3">NP_4</strain>
    </source>
</reference>
<feature type="domain" description="DUF4032" evidence="2">
    <location>
        <begin position="158"/>
        <end position="320"/>
    </location>
</feature>
<feature type="coiled-coil region" evidence="1">
    <location>
        <begin position="227"/>
        <end position="254"/>
    </location>
</feature>